<gene>
    <name evidence="1" type="ordered locus">ECH_0723</name>
</gene>
<accession>Q2GGA7</accession>
<dbReference type="Proteomes" id="UP000008320">
    <property type="component" value="Chromosome"/>
</dbReference>
<dbReference type="KEGG" id="ech:ECH_0723"/>
<protein>
    <submittedName>
        <fullName evidence="1">Uncharacterized protein</fullName>
    </submittedName>
</protein>
<keyword evidence="2" id="KW-1185">Reference proteome</keyword>
<proteinExistence type="predicted"/>
<evidence type="ECO:0000313" key="2">
    <source>
        <dbReference type="Proteomes" id="UP000008320"/>
    </source>
</evidence>
<reference evidence="1 2" key="1">
    <citation type="journal article" date="2006" name="PLoS Genet.">
        <title>Comparative genomics of emerging human ehrlichiosis agents.</title>
        <authorList>
            <person name="Dunning Hotopp J.C."/>
            <person name="Lin M."/>
            <person name="Madupu R."/>
            <person name="Crabtree J."/>
            <person name="Angiuoli S.V."/>
            <person name="Eisen J.A."/>
            <person name="Seshadri R."/>
            <person name="Ren Q."/>
            <person name="Wu M."/>
            <person name="Utterback T.R."/>
            <person name="Smith S."/>
            <person name="Lewis M."/>
            <person name="Khouri H."/>
            <person name="Zhang C."/>
            <person name="Niu H."/>
            <person name="Lin Q."/>
            <person name="Ohashi N."/>
            <person name="Zhi N."/>
            <person name="Nelson W."/>
            <person name="Brinkac L.M."/>
            <person name="Dodson R.J."/>
            <person name="Rosovitz M.J."/>
            <person name="Sundaram J."/>
            <person name="Daugherty S.C."/>
            <person name="Davidsen T."/>
            <person name="Durkin A.S."/>
            <person name="Gwinn M."/>
            <person name="Haft D.H."/>
            <person name="Selengut J.D."/>
            <person name="Sullivan S.A."/>
            <person name="Zafar N."/>
            <person name="Zhou L."/>
            <person name="Benahmed F."/>
            <person name="Forberger H."/>
            <person name="Halpin R."/>
            <person name="Mulligan S."/>
            <person name="Robinson J."/>
            <person name="White O."/>
            <person name="Rikihisa Y."/>
            <person name="Tettelin H."/>
        </authorList>
    </citation>
    <scope>NUCLEOTIDE SEQUENCE [LARGE SCALE GENOMIC DNA]</scope>
    <source>
        <strain evidence="2">ATCC CRL-10679 / Arkansas</strain>
    </source>
</reference>
<name>Q2GGA7_EHRCR</name>
<dbReference type="AlphaFoldDB" id="Q2GGA7"/>
<evidence type="ECO:0000313" key="1">
    <source>
        <dbReference type="EMBL" id="ABD44507.1"/>
    </source>
</evidence>
<organism evidence="1 2">
    <name type="scientific">Ehrlichia chaffeensis (strain ATCC CRL-10679 / Arkansas)</name>
    <dbReference type="NCBI Taxonomy" id="205920"/>
    <lineage>
        <taxon>Bacteria</taxon>
        <taxon>Pseudomonadati</taxon>
        <taxon>Pseudomonadota</taxon>
        <taxon>Alphaproteobacteria</taxon>
        <taxon>Rickettsiales</taxon>
        <taxon>Anaplasmataceae</taxon>
        <taxon>Ehrlichia</taxon>
    </lineage>
</organism>
<dbReference type="EMBL" id="CP000236">
    <property type="protein sequence ID" value="ABD44507.1"/>
    <property type="molecule type" value="Genomic_DNA"/>
</dbReference>
<sequence length="32" mass="3553">MRLNKKKTVNAGAYMDDSQIIAQLSNNISISK</sequence>
<dbReference type="HOGENOM" id="CLU_3389209_0_0_5"/>